<keyword evidence="3" id="KW-0997">Cell inner membrane</keyword>
<name>A0ABZ2LIZ0_9BACT</name>
<comment type="subcellular location">
    <subcellularLocation>
        <location evidence="1">Cell inner membrane</location>
    </subcellularLocation>
</comment>
<organism evidence="7 8">
    <name type="scientific">Pendulispora rubella</name>
    <dbReference type="NCBI Taxonomy" id="2741070"/>
    <lineage>
        <taxon>Bacteria</taxon>
        <taxon>Pseudomonadati</taxon>
        <taxon>Myxococcota</taxon>
        <taxon>Myxococcia</taxon>
        <taxon>Myxococcales</taxon>
        <taxon>Sorangiineae</taxon>
        <taxon>Pendulisporaceae</taxon>
        <taxon>Pendulispora</taxon>
    </lineage>
</organism>
<evidence type="ECO:0000313" key="8">
    <source>
        <dbReference type="Proteomes" id="UP001374803"/>
    </source>
</evidence>
<evidence type="ECO:0000256" key="6">
    <source>
        <dbReference type="ARBA" id="ARBA00023315"/>
    </source>
</evidence>
<dbReference type="Proteomes" id="UP001374803">
    <property type="component" value="Chromosome"/>
</dbReference>
<protein>
    <submittedName>
        <fullName evidence="7">Lysophospholipid acyltransferase family protein</fullName>
    </submittedName>
</protein>
<dbReference type="GO" id="GO:0016746">
    <property type="term" value="F:acyltransferase activity"/>
    <property type="evidence" value="ECO:0007669"/>
    <property type="project" value="UniProtKB-KW"/>
</dbReference>
<proteinExistence type="predicted"/>
<sequence length="281" mass="31172">MGACLGFVAGSLFRIRRNHVERAMAAGGIADPARAARGMYRSLGISLLEFLWLAGGDAARLDGRVRIDEASRRALDEARSKGRGIVLSATHTGNWDLAACAMARRMPLLVITKRLSMRALDHFWQSTRGRYGVRLREARGALEEGRRMLREQGAVAMMIDQVPLHRRHAVPVEFFGRPALADKAPAALAAASGAPLVVSGAFRDEDGMHHLVVLDVLFPDKAGPAWIAQATRASTEALERFVRAHPSEWLWLHRRWKEIAPAERPSGRDREDLRLVVERRA</sequence>
<evidence type="ECO:0000256" key="1">
    <source>
        <dbReference type="ARBA" id="ARBA00004533"/>
    </source>
</evidence>
<evidence type="ECO:0000313" key="7">
    <source>
        <dbReference type="EMBL" id="WXB08772.1"/>
    </source>
</evidence>
<gene>
    <name evidence="7" type="ORF">LVJ94_16215</name>
</gene>
<dbReference type="EMBL" id="CP089983">
    <property type="protein sequence ID" value="WXB08772.1"/>
    <property type="molecule type" value="Genomic_DNA"/>
</dbReference>
<keyword evidence="2" id="KW-1003">Cell membrane</keyword>
<accession>A0ABZ2LIZ0</accession>
<evidence type="ECO:0000256" key="5">
    <source>
        <dbReference type="ARBA" id="ARBA00023136"/>
    </source>
</evidence>
<evidence type="ECO:0000256" key="2">
    <source>
        <dbReference type="ARBA" id="ARBA00022475"/>
    </source>
</evidence>
<dbReference type="PANTHER" id="PTHR30606">
    <property type="entry name" value="LIPID A BIOSYNTHESIS LAUROYL ACYLTRANSFERASE"/>
    <property type="match status" value="1"/>
</dbReference>
<dbReference type="CDD" id="cd07984">
    <property type="entry name" value="LPLAT_LABLAT-like"/>
    <property type="match status" value="1"/>
</dbReference>
<keyword evidence="8" id="KW-1185">Reference proteome</keyword>
<dbReference type="Pfam" id="PF03279">
    <property type="entry name" value="Lip_A_acyltrans"/>
    <property type="match status" value="1"/>
</dbReference>
<keyword evidence="5" id="KW-0472">Membrane</keyword>
<dbReference type="InterPro" id="IPR004960">
    <property type="entry name" value="LipA_acyltrans"/>
</dbReference>
<keyword evidence="4" id="KW-0808">Transferase</keyword>
<evidence type="ECO:0000256" key="3">
    <source>
        <dbReference type="ARBA" id="ARBA00022519"/>
    </source>
</evidence>
<evidence type="ECO:0000256" key="4">
    <source>
        <dbReference type="ARBA" id="ARBA00022679"/>
    </source>
</evidence>
<keyword evidence="6 7" id="KW-0012">Acyltransferase</keyword>
<dbReference type="PANTHER" id="PTHR30606:SF10">
    <property type="entry name" value="PHOSPHATIDYLINOSITOL MANNOSIDE ACYLTRANSFERASE"/>
    <property type="match status" value="1"/>
</dbReference>
<reference evidence="7" key="1">
    <citation type="submission" date="2021-12" db="EMBL/GenBank/DDBJ databases">
        <title>Discovery of the Pendulisporaceae a myxobacterial family with distinct sporulation behavior and unique specialized metabolism.</title>
        <authorList>
            <person name="Garcia R."/>
            <person name="Popoff A."/>
            <person name="Bader C.D."/>
            <person name="Loehr J."/>
            <person name="Walesch S."/>
            <person name="Walt C."/>
            <person name="Boldt J."/>
            <person name="Bunk B."/>
            <person name="Haeckl F.J.F.P.J."/>
            <person name="Gunesch A.P."/>
            <person name="Birkelbach J."/>
            <person name="Nuebel U."/>
            <person name="Pietschmann T."/>
            <person name="Bach T."/>
            <person name="Mueller R."/>
        </authorList>
    </citation>
    <scope>NUCLEOTIDE SEQUENCE</scope>
    <source>
        <strain evidence="7">MSr11367</strain>
    </source>
</reference>